<reference evidence="2 3" key="1">
    <citation type="journal article" date="2013" name="Mar. Genomics">
        <title>Expression of sulfatases in Rhodopirellula baltica and the diversity of sulfatases in the genus Rhodopirellula.</title>
        <authorList>
            <person name="Wegner C.E."/>
            <person name="Richter-Heitmann T."/>
            <person name="Klindworth A."/>
            <person name="Klockow C."/>
            <person name="Richter M."/>
            <person name="Achstetter T."/>
            <person name="Glockner F.O."/>
            <person name="Harder J."/>
        </authorList>
    </citation>
    <scope>NUCLEOTIDE SEQUENCE [LARGE SCALE GENOMIC DNA]</scope>
    <source>
        <strain evidence="2 3">SM1</strain>
    </source>
</reference>
<gene>
    <name evidence="2" type="ORF">RMSM_02291</name>
</gene>
<keyword evidence="3" id="KW-1185">Reference proteome</keyword>
<dbReference type="PATRIC" id="fig|1265738.3.peg.2298"/>
<comment type="caution">
    <text evidence="2">The sequence shown here is derived from an EMBL/GenBank/DDBJ whole genome shotgun (WGS) entry which is preliminary data.</text>
</comment>
<dbReference type="InterPro" id="IPR054209">
    <property type="entry name" value="DUF6916"/>
</dbReference>
<dbReference type="Proteomes" id="UP000011991">
    <property type="component" value="Unassembled WGS sequence"/>
</dbReference>
<evidence type="ECO:0000313" key="2">
    <source>
        <dbReference type="EMBL" id="EMI20778.1"/>
    </source>
</evidence>
<dbReference type="PROSITE" id="PS51318">
    <property type="entry name" value="TAT"/>
    <property type="match status" value="1"/>
</dbReference>
<proteinExistence type="predicted"/>
<sequence length="132" mass="14015">MKGSEMRNDRRDFLKTAAAVGAGTVVAGVTTSHANSPRGAEIDAYSAHLGSEFTFSLSNGNGFKAKLTEVNASSNTPAGHRHPFSLVFTAADGLEVPQEVYSINHPQFGHQQWLITPVDGVASQTRLEAVFG</sequence>
<evidence type="ECO:0000259" key="1">
    <source>
        <dbReference type="Pfam" id="PF21880"/>
    </source>
</evidence>
<dbReference type="EMBL" id="ANOG01000323">
    <property type="protein sequence ID" value="EMI20778.1"/>
    <property type="molecule type" value="Genomic_DNA"/>
</dbReference>
<dbReference type="Pfam" id="PF21880">
    <property type="entry name" value="DUF6916"/>
    <property type="match status" value="1"/>
</dbReference>
<dbReference type="InterPro" id="IPR006311">
    <property type="entry name" value="TAT_signal"/>
</dbReference>
<dbReference type="AlphaFoldDB" id="M5RN85"/>
<dbReference type="NCBIfam" id="TIGR01409">
    <property type="entry name" value="TAT_signal_seq"/>
    <property type="match status" value="1"/>
</dbReference>
<evidence type="ECO:0000313" key="3">
    <source>
        <dbReference type="Proteomes" id="UP000011991"/>
    </source>
</evidence>
<accession>M5RN85</accession>
<feature type="domain" description="DUF6916" evidence="1">
    <location>
        <begin position="42"/>
        <end position="131"/>
    </location>
</feature>
<dbReference type="InterPro" id="IPR019546">
    <property type="entry name" value="TAT_signal_bac_arc"/>
</dbReference>
<name>M5RN85_9BACT</name>
<protein>
    <submittedName>
        <fullName evidence="2">Secreted protein</fullName>
    </submittedName>
</protein>
<dbReference type="Pfam" id="PF10518">
    <property type="entry name" value="TAT_signal"/>
    <property type="match status" value="1"/>
</dbReference>
<organism evidence="2 3">
    <name type="scientific">Rhodopirellula maiorica SM1</name>
    <dbReference type="NCBI Taxonomy" id="1265738"/>
    <lineage>
        <taxon>Bacteria</taxon>
        <taxon>Pseudomonadati</taxon>
        <taxon>Planctomycetota</taxon>
        <taxon>Planctomycetia</taxon>
        <taxon>Pirellulales</taxon>
        <taxon>Pirellulaceae</taxon>
        <taxon>Novipirellula</taxon>
    </lineage>
</organism>